<feature type="compositionally biased region" description="Polar residues" evidence="7">
    <location>
        <begin position="14"/>
        <end position="24"/>
    </location>
</feature>
<proteinExistence type="inferred from homology"/>
<dbReference type="CDD" id="cd07106">
    <property type="entry name" value="ALDH_AldA-AAD23400"/>
    <property type="match status" value="1"/>
</dbReference>
<dbReference type="InterPro" id="IPR016162">
    <property type="entry name" value="Ald_DH_N"/>
</dbReference>
<dbReference type="Pfam" id="PF00171">
    <property type="entry name" value="Aldedh"/>
    <property type="match status" value="1"/>
</dbReference>
<dbReference type="InterPro" id="IPR016160">
    <property type="entry name" value="Ald_DH_CS_CYS"/>
</dbReference>
<gene>
    <name evidence="9" type="ORF">LTR82_002006</name>
</gene>
<organism evidence="9 10">
    <name type="scientific">Friedmanniomyces endolithicus</name>
    <dbReference type="NCBI Taxonomy" id="329885"/>
    <lineage>
        <taxon>Eukaryota</taxon>
        <taxon>Fungi</taxon>
        <taxon>Dikarya</taxon>
        <taxon>Ascomycota</taxon>
        <taxon>Pezizomycotina</taxon>
        <taxon>Dothideomycetes</taxon>
        <taxon>Dothideomycetidae</taxon>
        <taxon>Mycosphaerellales</taxon>
        <taxon>Teratosphaeriaceae</taxon>
        <taxon>Friedmanniomyces</taxon>
    </lineage>
</organism>
<dbReference type="FunFam" id="3.40.605.10:FF:000007">
    <property type="entry name" value="NAD/NADP-dependent betaine aldehyde dehydrogenase"/>
    <property type="match status" value="1"/>
</dbReference>
<dbReference type="InterPro" id="IPR015590">
    <property type="entry name" value="Aldehyde_DH_dom"/>
</dbReference>
<dbReference type="Gene3D" id="3.40.605.10">
    <property type="entry name" value="Aldehyde Dehydrogenase, Chain A, domain 1"/>
    <property type="match status" value="1"/>
</dbReference>
<feature type="domain" description="Aldehyde dehydrogenase" evidence="8">
    <location>
        <begin position="27"/>
        <end position="470"/>
    </location>
</feature>
<evidence type="ECO:0000313" key="9">
    <source>
        <dbReference type="EMBL" id="KAK0327243.1"/>
    </source>
</evidence>
<dbReference type="InterPro" id="IPR029510">
    <property type="entry name" value="Ald_DH_CS_GLU"/>
</dbReference>
<dbReference type="InterPro" id="IPR016163">
    <property type="entry name" value="Ald_DH_C"/>
</dbReference>
<dbReference type="EC" id="1.2.1.3" evidence="3"/>
<evidence type="ECO:0000256" key="2">
    <source>
        <dbReference type="ARBA" id="ARBA00023002"/>
    </source>
</evidence>
<accession>A0AAN6G1I0</accession>
<evidence type="ECO:0000256" key="4">
    <source>
        <dbReference type="ARBA" id="ARBA00049194"/>
    </source>
</evidence>
<dbReference type="InterPro" id="IPR044086">
    <property type="entry name" value="LUC3-like"/>
</dbReference>
<dbReference type="PANTHER" id="PTHR11699">
    <property type="entry name" value="ALDEHYDE DEHYDROGENASE-RELATED"/>
    <property type="match status" value="1"/>
</dbReference>
<dbReference type="Proteomes" id="UP001168146">
    <property type="component" value="Unassembled WGS sequence"/>
</dbReference>
<evidence type="ECO:0000259" key="8">
    <source>
        <dbReference type="Pfam" id="PF00171"/>
    </source>
</evidence>
<dbReference type="AlphaFoldDB" id="A0AAN6G1I0"/>
<reference evidence="9" key="1">
    <citation type="submission" date="2021-12" db="EMBL/GenBank/DDBJ databases">
        <title>Black yeast isolated from Biological Soil Crust.</title>
        <authorList>
            <person name="Kurbessoian T."/>
        </authorList>
    </citation>
    <scope>NUCLEOTIDE SEQUENCE</scope>
    <source>
        <strain evidence="9">CCFEE 5208</strain>
    </source>
</reference>
<dbReference type="GO" id="GO:0004029">
    <property type="term" value="F:aldehyde dehydrogenase (NAD+) activity"/>
    <property type="evidence" value="ECO:0007669"/>
    <property type="project" value="UniProtKB-EC"/>
</dbReference>
<comment type="catalytic activity">
    <reaction evidence="4">
        <text>an aldehyde + NAD(+) + H2O = a carboxylate + NADH + 2 H(+)</text>
        <dbReference type="Rhea" id="RHEA:16185"/>
        <dbReference type="ChEBI" id="CHEBI:15377"/>
        <dbReference type="ChEBI" id="CHEBI:15378"/>
        <dbReference type="ChEBI" id="CHEBI:17478"/>
        <dbReference type="ChEBI" id="CHEBI:29067"/>
        <dbReference type="ChEBI" id="CHEBI:57540"/>
        <dbReference type="ChEBI" id="CHEBI:57945"/>
        <dbReference type="EC" id="1.2.1.3"/>
    </reaction>
</comment>
<evidence type="ECO:0000256" key="1">
    <source>
        <dbReference type="ARBA" id="ARBA00009986"/>
    </source>
</evidence>
<comment type="similarity">
    <text evidence="1 6">Belongs to the aldehyde dehydrogenase family.</text>
</comment>
<dbReference type="PROSITE" id="PS00070">
    <property type="entry name" value="ALDEHYDE_DEHYDR_CYS"/>
    <property type="match status" value="1"/>
</dbReference>
<evidence type="ECO:0000256" key="5">
    <source>
        <dbReference type="PROSITE-ProRule" id="PRU10007"/>
    </source>
</evidence>
<comment type="caution">
    <text evidence="9">The sequence shown here is derived from an EMBL/GenBank/DDBJ whole genome shotgun (WGS) entry which is preliminary data.</text>
</comment>
<keyword evidence="2 6" id="KW-0560">Oxidoreductase</keyword>
<sequence>MSPSKVSTIAWDSFHNTVDGQPRNSKSKHRGINPATGEELWEVPIGTQQDVDDAVKAAQKAFETWSETPLAKRKETLTKFRDHYMTFADELIDLMCQETGKPRQFAEFEVKGASMFFDHHLNLDIPEERNEDDEKVMLTRYTPLGVVGAICPWNFPIILSLGKVIPALLTGNTIIVKPSPYTPYTTLKIVELAQEILAPGILQAVGGDDKLGPMLTTHAGIAKISFTGSIATGKKVMAAAAGTLKRVTLELGGNDASIVLPDVDIKKIAPELVMGAFQNSGQVCVATKRIYIHEDIYEEMLKEMVAFTKTIKTGDPSSGSLLGPIQNKMQYEKVKTFFEDSKSHGYKFAVGEPEVGAGKGFFVQPTIIDNPPNDSRIIQEEPFGPIVPTQPWSDEEEVIKRANNTNAGLGACVWGKDIERAERIGKRLQAGSVFINSWEKPTPQAFFGGHKESGIGGEWGTEGLKSYCNAHVLHTYKSNATQSHPPKAGGESDNASPQAKSCTWMISVEPHKCHMPFIPQHNVEPVHYYASREGDEDAYRLHTHAIDCIIGTILIKEGAHGDAERVLQALEIDLRSGHATQSSGQALDGEDDRWIRNALQVLQTHKFTDKFDVGELMTFAKDYLCVITPLPEKRCLKLTSTSAKRLDGDGPARTAYPGLHDDHKEKSSKHHFWLTYPTQSPRIGDQESRIYGGLM</sequence>
<evidence type="ECO:0000313" key="10">
    <source>
        <dbReference type="Proteomes" id="UP001168146"/>
    </source>
</evidence>
<name>A0AAN6G1I0_9PEZI</name>
<dbReference type="PROSITE" id="PS00687">
    <property type="entry name" value="ALDEHYDE_DEHYDR_GLU"/>
    <property type="match status" value="1"/>
</dbReference>
<dbReference type="InterPro" id="IPR016161">
    <property type="entry name" value="Ald_DH/histidinol_DH"/>
</dbReference>
<dbReference type="SUPFAM" id="SSF53720">
    <property type="entry name" value="ALDH-like"/>
    <property type="match status" value="1"/>
</dbReference>
<protein>
    <recommendedName>
        <fullName evidence="3">aldehyde dehydrogenase (NAD(+))</fullName>
        <ecNumber evidence="3">1.2.1.3</ecNumber>
    </recommendedName>
</protein>
<dbReference type="FunFam" id="3.40.309.10:FF:000009">
    <property type="entry name" value="Aldehyde dehydrogenase A"/>
    <property type="match status" value="1"/>
</dbReference>
<evidence type="ECO:0000256" key="6">
    <source>
        <dbReference type="RuleBase" id="RU003345"/>
    </source>
</evidence>
<evidence type="ECO:0000256" key="3">
    <source>
        <dbReference type="ARBA" id="ARBA00024226"/>
    </source>
</evidence>
<dbReference type="EMBL" id="JASUXU010000003">
    <property type="protein sequence ID" value="KAK0327243.1"/>
    <property type="molecule type" value="Genomic_DNA"/>
</dbReference>
<evidence type="ECO:0000256" key="7">
    <source>
        <dbReference type="SAM" id="MobiDB-lite"/>
    </source>
</evidence>
<dbReference type="Gene3D" id="3.40.309.10">
    <property type="entry name" value="Aldehyde Dehydrogenase, Chain A, domain 2"/>
    <property type="match status" value="1"/>
</dbReference>
<feature type="region of interest" description="Disordered" evidence="7">
    <location>
        <begin position="14"/>
        <end position="37"/>
    </location>
</feature>
<feature type="active site" evidence="5">
    <location>
        <position position="250"/>
    </location>
</feature>